<reference evidence="8" key="1">
    <citation type="journal article" date="2015" name="Nat. Genet.">
        <title>The genome and transcriptome of the zoonotic hookworm Ancylostoma ceylanicum identify infection-specific gene families.</title>
        <authorList>
            <person name="Schwarz E.M."/>
            <person name="Hu Y."/>
            <person name="Antoshechkin I."/>
            <person name="Miller M.M."/>
            <person name="Sternberg P.W."/>
            <person name="Aroian R.V."/>
        </authorList>
    </citation>
    <scope>NUCLEOTIDE SEQUENCE</scope>
    <source>
        <strain evidence="8">HY135</strain>
    </source>
</reference>
<dbReference type="CDD" id="cd00637">
    <property type="entry name" value="7tm_classA_rhodopsin-like"/>
    <property type="match status" value="1"/>
</dbReference>
<keyword evidence="5 6" id="KW-0472">Membrane</keyword>
<comment type="subcellular location">
    <subcellularLocation>
        <location evidence="1">Membrane</location>
        <topology evidence="1">Multi-pass membrane protein</topology>
    </subcellularLocation>
</comment>
<name>A0A016S2J1_9BILA</name>
<proteinExistence type="inferred from homology"/>
<dbReference type="InterPro" id="IPR000609">
    <property type="entry name" value="7TM_GPCR_serpentine_rcpt_Srg"/>
</dbReference>
<evidence type="ECO:0000313" key="7">
    <source>
        <dbReference type="EMBL" id="EYB84863.1"/>
    </source>
</evidence>
<evidence type="ECO:0000256" key="3">
    <source>
        <dbReference type="ARBA" id="ARBA00022692"/>
    </source>
</evidence>
<dbReference type="PANTHER" id="PTHR23017:SF3">
    <property type="entry name" value="G-PROTEIN COUPLED RECEPTORS FAMILY 1 PROFILE DOMAIN-CONTAINING PROTEIN"/>
    <property type="match status" value="1"/>
</dbReference>
<dbReference type="GO" id="GO:0016020">
    <property type="term" value="C:membrane"/>
    <property type="evidence" value="ECO:0007669"/>
    <property type="project" value="UniProtKB-SubCell"/>
</dbReference>
<comment type="caution">
    <text evidence="7">The sequence shown here is derived from an EMBL/GenBank/DDBJ whole genome shotgun (WGS) entry which is preliminary data.</text>
</comment>
<protein>
    <recommendedName>
        <fullName evidence="6">Serpentine receptor class gamma</fullName>
    </recommendedName>
</protein>
<evidence type="ECO:0000256" key="2">
    <source>
        <dbReference type="ARBA" id="ARBA00005692"/>
    </source>
</evidence>
<dbReference type="GO" id="GO:0004888">
    <property type="term" value="F:transmembrane signaling receptor activity"/>
    <property type="evidence" value="ECO:0007669"/>
    <property type="project" value="InterPro"/>
</dbReference>
<evidence type="ECO:0000256" key="4">
    <source>
        <dbReference type="ARBA" id="ARBA00022989"/>
    </source>
</evidence>
<dbReference type="PANTHER" id="PTHR23017">
    <property type="entry name" value="SERPENTINE RECEPTOR, CLASS X"/>
    <property type="match status" value="1"/>
</dbReference>
<feature type="transmembrane region" description="Helical" evidence="6">
    <location>
        <begin position="12"/>
        <end position="36"/>
    </location>
</feature>
<accession>A0A016S2J1</accession>
<keyword evidence="4 6" id="KW-1133">Transmembrane helix</keyword>
<keyword evidence="8" id="KW-1185">Reference proteome</keyword>
<sequence>MQWYATFCSGNVVAAKTVIGCGHMVIALNRFTAFYIPLKQEQIWSNTNVYLTVLSLWSISIIATVFLVIIHEDSPRFFKTSDGFLQINGGMLELHGSFQTIASNIMTVILCSITYTCCYLKVRKSKYRHSKVEKRLFLCALVSSVPFLFETARSLTTLFAIRKNKAMYIAMAEYICAALSSLKGNSTRLAQASPESDDWVRLILTVFSYETEQAQHFEDRAT</sequence>
<evidence type="ECO:0000256" key="5">
    <source>
        <dbReference type="ARBA" id="ARBA00023136"/>
    </source>
</evidence>
<evidence type="ECO:0000256" key="6">
    <source>
        <dbReference type="RuleBase" id="RU280813"/>
    </source>
</evidence>
<dbReference type="Proteomes" id="UP000024635">
    <property type="component" value="Unassembled WGS sequence"/>
</dbReference>
<dbReference type="Pfam" id="PF02118">
    <property type="entry name" value="Srg"/>
    <property type="match status" value="1"/>
</dbReference>
<keyword evidence="3 6" id="KW-0812">Transmembrane</keyword>
<dbReference type="SUPFAM" id="SSF81321">
    <property type="entry name" value="Family A G protein-coupled receptor-like"/>
    <property type="match status" value="1"/>
</dbReference>
<evidence type="ECO:0000313" key="8">
    <source>
        <dbReference type="Proteomes" id="UP000024635"/>
    </source>
</evidence>
<comment type="caution">
    <text evidence="6">Lacks conserved residue(s) required for the propagation of feature annotation.</text>
</comment>
<organism evidence="7 8">
    <name type="scientific">Ancylostoma ceylanicum</name>
    <dbReference type="NCBI Taxonomy" id="53326"/>
    <lineage>
        <taxon>Eukaryota</taxon>
        <taxon>Metazoa</taxon>
        <taxon>Ecdysozoa</taxon>
        <taxon>Nematoda</taxon>
        <taxon>Chromadorea</taxon>
        <taxon>Rhabditida</taxon>
        <taxon>Rhabditina</taxon>
        <taxon>Rhabditomorpha</taxon>
        <taxon>Strongyloidea</taxon>
        <taxon>Ancylostomatidae</taxon>
        <taxon>Ancylostomatinae</taxon>
        <taxon>Ancylostoma</taxon>
    </lineage>
</organism>
<dbReference type="Gene3D" id="1.20.1070.10">
    <property type="entry name" value="Rhodopsin 7-helix transmembrane proteins"/>
    <property type="match status" value="1"/>
</dbReference>
<gene>
    <name evidence="7" type="primary">Acey_s0308.g2041</name>
    <name evidence="7" type="ORF">Y032_0308g2041</name>
</gene>
<dbReference type="EMBL" id="JARK01001644">
    <property type="protein sequence ID" value="EYB84863.1"/>
    <property type="molecule type" value="Genomic_DNA"/>
</dbReference>
<feature type="transmembrane region" description="Helical" evidence="6">
    <location>
        <begin position="101"/>
        <end position="120"/>
    </location>
</feature>
<evidence type="ECO:0000256" key="1">
    <source>
        <dbReference type="ARBA" id="ARBA00004141"/>
    </source>
</evidence>
<dbReference type="AlphaFoldDB" id="A0A016S2J1"/>
<feature type="transmembrane region" description="Helical" evidence="6">
    <location>
        <begin position="48"/>
        <end position="70"/>
    </location>
</feature>
<dbReference type="OrthoDB" id="5825164at2759"/>
<dbReference type="GO" id="GO:0007606">
    <property type="term" value="P:sensory perception of chemical stimulus"/>
    <property type="evidence" value="ECO:0007669"/>
    <property type="project" value="UniProtKB-UniRule"/>
</dbReference>
<comment type="similarity">
    <text evidence="2 6">Belongs to the nematode receptor-like protein srg family.</text>
</comment>